<dbReference type="GO" id="GO:0008146">
    <property type="term" value="F:sulfotransferase activity"/>
    <property type="evidence" value="ECO:0007669"/>
    <property type="project" value="InterPro"/>
</dbReference>
<keyword evidence="1 5" id="KW-0808">Transferase</keyword>
<evidence type="ECO:0000256" key="1">
    <source>
        <dbReference type="ARBA" id="ARBA00022679"/>
    </source>
</evidence>
<dbReference type="AlphaFoldDB" id="A0A2R5G9B3"/>
<evidence type="ECO:0000313" key="5">
    <source>
        <dbReference type="EMBL" id="GBG27610.1"/>
    </source>
</evidence>
<dbReference type="PANTHER" id="PTHR10605:SF56">
    <property type="entry name" value="BIFUNCTIONAL HEPARAN SULFATE N-DEACETYLASE_N-SULFOTRANSFERASE"/>
    <property type="match status" value="1"/>
</dbReference>
<accession>A0A2R5G9B3</accession>
<protein>
    <submittedName>
        <fullName evidence="5">Heparan sulfate glucosamine 3-O-sulfotransferase 1</fullName>
    </submittedName>
</protein>
<dbReference type="InterPro" id="IPR037359">
    <property type="entry name" value="NST/OST"/>
</dbReference>
<dbReference type="InterPro" id="IPR027417">
    <property type="entry name" value="P-loop_NTPase"/>
</dbReference>
<dbReference type="Proteomes" id="UP000241890">
    <property type="component" value="Unassembled WGS sequence"/>
</dbReference>
<feature type="active site" description="For sulfotransferase activity" evidence="2">
    <location>
        <position position="5"/>
    </location>
</feature>
<evidence type="ECO:0000313" key="6">
    <source>
        <dbReference type="Proteomes" id="UP000241890"/>
    </source>
</evidence>
<dbReference type="SUPFAM" id="SSF52540">
    <property type="entry name" value="P-loop containing nucleoside triphosphate hydrolases"/>
    <property type="match status" value="2"/>
</dbReference>
<name>A0A2R5G9B3_9STRA</name>
<feature type="region of interest" description="Disordered" evidence="4">
    <location>
        <begin position="142"/>
        <end position="163"/>
    </location>
</feature>
<evidence type="ECO:0000256" key="4">
    <source>
        <dbReference type="SAM" id="MobiDB-lite"/>
    </source>
</evidence>
<sequence length="478" mass="53778">MGAQKGGTTALHSYLMLHPQLNPPRKKELHIFDIDRNFNSWPNQLKVAFRVPKQPILKKQHESISFESTPSYIASTLACERMSTFLSPWTVYVLILRDPVKRLWSEYNMKARRIQNQDTTLQSLFDHADDLAVCWTPTENDDDAVDGAKSKDSSGDSVPPAEKMRREHCQEALDKHLDGSRVKASQVSRRMVNLKFAMDFKRKCVDTAKLGASIEESRECARKLGVLRETLPDIRQDIIQETKSLQPCVDMAAGKQFSEAKVPVSALPWTAREQECQGKLKTRICPQCVREADSEGCVAKCFSASNGTAQELAIQMGCTPPDVGPYPSHKLRSPSACSGDLCTCYPKAVNMADISKNFLWRGLYYPQVQQCLRYIPRSQLLIVDNDDLRRDPASVLGKITNELGLRDAPYGGPGFTYADASNEFSRKYPEFASTTGWSEDGSSSVPMPEDIELMLRSFYATPNKMLFDLIGKKFDHWL</sequence>
<dbReference type="InParanoid" id="A0A2R5G9B3"/>
<comment type="caution">
    <text evidence="5">The sequence shown here is derived from an EMBL/GenBank/DDBJ whole genome shotgun (WGS) entry which is preliminary data.</text>
</comment>
<dbReference type="Gene3D" id="3.40.50.300">
    <property type="entry name" value="P-loop containing nucleotide triphosphate hydrolases"/>
    <property type="match status" value="2"/>
</dbReference>
<keyword evidence="6" id="KW-1185">Reference proteome</keyword>
<dbReference type="PANTHER" id="PTHR10605">
    <property type="entry name" value="HEPARAN SULFATE SULFOTRANSFERASE"/>
    <property type="match status" value="1"/>
</dbReference>
<organism evidence="5 6">
    <name type="scientific">Hondaea fermentalgiana</name>
    <dbReference type="NCBI Taxonomy" id="2315210"/>
    <lineage>
        <taxon>Eukaryota</taxon>
        <taxon>Sar</taxon>
        <taxon>Stramenopiles</taxon>
        <taxon>Bigyra</taxon>
        <taxon>Labyrinthulomycetes</taxon>
        <taxon>Thraustochytrida</taxon>
        <taxon>Thraustochytriidae</taxon>
        <taxon>Hondaea</taxon>
    </lineage>
</organism>
<dbReference type="OrthoDB" id="202318at2759"/>
<gene>
    <name evidence="5" type="ORF">FCC1311_038332</name>
</gene>
<reference evidence="5 6" key="1">
    <citation type="submission" date="2017-12" db="EMBL/GenBank/DDBJ databases">
        <title>Sequencing, de novo assembly and annotation of complete genome of a new Thraustochytrid species, strain FCC1311.</title>
        <authorList>
            <person name="Sedici K."/>
            <person name="Godart F."/>
            <person name="Aiese Cigliano R."/>
            <person name="Sanseverino W."/>
            <person name="Barakat M."/>
            <person name="Ortet P."/>
            <person name="Marechal E."/>
            <person name="Cagnac O."/>
            <person name="Amato A."/>
        </authorList>
    </citation>
    <scope>NUCLEOTIDE SEQUENCE [LARGE SCALE GENOMIC DNA]</scope>
</reference>
<proteinExistence type="predicted"/>
<evidence type="ECO:0000256" key="3">
    <source>
        <dbReference type="PIRSR" id="PIRSR637359-2"/>
    </source>
</evidence>
<feature type="binding site" evidence="3">
    <location>
        <position position="105"/>
    </location>
    <ligand>
        <name>3'-phosphoadenylyl sulfate</name>
        <dbReference type="ChEBI" id="CHEBI:58339"/>
    </ligand>
</feature>
<dbReference type="EMBL" id="BEYU01000033">
    <property type="protein sequence ID" value="GBG27610.1"/>
    <property type="molecule type" value="Genomic_DNA"/>
</dbReference>
<feature type="binding site" evidence="3">
    <location>
        <position position="97"/>
    </location>
    <ligand>
        <name>3'-phosphoadenylyl sulfate</name>
        <dbReference type="ChEBI" id="CHEBI:58339"/>
    </ligand>
</feature>
<evidence type="ECO:0000256" key="2">
    <source>
        <dbReference type="PIRSR" id="PIRSR637359-1"/>
    </source>
</evidence>